<dbReference type="RefSeq" id="WP_340276967.1">
    <property type="nucleotide sequence ID" value="NZ_JBAKIA010000019.1"/>
</dbReference>
<proteinExistence type="predicted"/>
<evidence type="ECO:0000313" key="2">
    <source>
        <dbReference type="EMBL" id="MEJ8476434.1"/>
    </source>
</evidence>
<sequence>MRLSSPFNVLLLGQLSGWSASDKAALAVLAGIAAALPTLLLTSF</sequence>
<dbReference type="EMBL" id="JBAKIA010000019">
    <property type="protein sequence ID" value="MEJ8476434.1"/>
    <property type="molecule type" value="Genomic_DNA"/>
</dbReference>
<protein>
    <submittedName>
        <fullName evidence="2">Uncharacterized protein</fullName>
    </submittedName>
</protein>
<evidence type="ECO:0000313" key="3">
    <source>
        <dbReference type="Proteomes" id="UP001385499"/>
    </source>
</evidence>
<keyword evidence="3" id="KW-1185">Reference proteome</keyword>
<reference evidence="2 3" key="1">
    <citation type="submission" date="2024-02" db="EMBL/GenBank/DDBJ databases">
        <title>Roseibium algae sp. nov., isolated from marine alga (Grateloupia sp.), showing potential in myo-inositol conversion.</title>
        <authorList>
            <person name="Wang Y."/>
        </authorList>
    </citation>
    <scope>NUCLEOTIDE SEQUENCE [LARGE SCALE GENOMIC DNA]</scope>
    <source>
        <strain evidence="2 3">H3510</strain>
    </source>
</reference>
<keyword evidence="1" id="KW-0472">Membrane</keyword>
<dbReference type="Proteomes" id="UP001385499">
    <property type="component" value="Unassembled WGS sequence"/>
</dbReference>
<keyword evidence="1" id="KW-0812">Transmembrane</keyword>
<keyword evidence="1" id="KW-1133">Transmembrane helix</keyword>
<feature type="transmembrane region" description="Helical" evidence="1">
    <location>
        <begin position="24"/>
        <end position="42"/>
    </location>
</feature>
<name>A0ABU8TQI7_9HYPH</name>
<organism evidence="2 3">
    <name type="scientific">Roseibium algae</name>
    <dbReference type="NCBI Taxonomy" id="3123038"/>
    <lineage>
        <taxon>Bacteria</taxon>
        <taxon>Pseudomonadati</taxon>
        <taxon>Pseudomonadota</taxon>
        <taxon>Alphaproteobacteria</taxon>
        <taxon>Hyphomicrobiales</taxon>
        <taxon>Stappiaceae</taxon>
        <taxon>Roseibium</taxon>
    </lineage>
</organism>
<gene>
    <name evidence="2" type="ORF">V6575_20275</name>
</gene>
<comment type="caution">
    <text evidence="2">The sequence shown here is derived from an EMBL/GenBank/DDBJ whole genome shotgun (WGS) entry which is preliminary data.</text>
</comment>
<evidence type="ECO:0000256" key="1">
    <source>
        <dbReference type="SAM" id="Phobius"/>
    </source>
</evidence>
<accession>A0ABU8TQI7</accession>